<evidence type="ECO:0000256" key="8">
    <source>
        <dbReference type="SAM" id="SignalP"/>
    </source>
</evidence>
<dbReference type="Pfam" id="PF13359">
    <property type="entry name" value="DDE_Tnp_4"/>
    <property type="match status" value="1"/>
</dbReference>
<reference evidence="11" key="1">
    <citation type="submission" date="2025-08" db="UniProtKB">
        <authorList>
            <consortium name="RefSeq"/>
        </authorList>
    </citation>
    <scope>IDENTIFICATION</scope>
</reference>
<keyword evidence="7" id="KW-0539">Nucleus</keyword>
<dbReference type="GeneID" id="105892117"/>
<protein>
    <submittedName>
        <fullName evidence="11">Nuclease HARBI1</fullName>
    </submittedName>
</protein>
<comment type="subcellular location">
    <subcellularLocation>
        <location evidence="2">Nucleus</location>
    </subcellularLocation>
</comment>
<evidence type="ECO:0000259" key="9">
    <source>
        <dbReference type="Pfam" id="PF13359"/>
    </source>
</evidence>
<feature type="domain" description="DDE Tnp4" evidence="9">
    <location>
        <begin position="204"/>
        <end position="368"/>
    </location>
</feature>
<feature type="signal peptide" evidence="8">
    <location>
        <begin position="1"/>
        <end position="21"/>
    </location>
</feature>
<evidence type="ECO:0000256" key="3">
    <source>
        <dbReference type="ARBA" id="ARBA00006958"/>
    </source>
</evidence>
<dbReference type="PANTHER" id="PTHR22930:SF85">
    <property type="entry name" value="GH03217P-RELATED"/>
    <property type="match status" value="1"/>
</dbReference>
<keyword evidence="5" id="KW-0479">Metal-binding</keyword>
<evidence type="ECO:0000256" key="2">
    <source>
        <dbReference type="ARBA" id="ARBA00004123"/>
    </source>
</evidence>
<keyword evidence="6" id="KW-0378">Hydrolase</keyword>
<dbReference type="AlphaFoldDB" id="A0A6P3VKG1"/>
<feature type="chain" id="PRO_5027901531" evidence="8">
    <location>
        <begin position="22"/>
        <end position="423"/>
    </location>
</feature>
<sequence>MADYRLVFVLHKLLSLLGLLQQNLLLLSYYDEQQMIVDNHIRHMLLDQPRRATRRETRRETRRKFWVRPGRTSSWWDNFVNGVVVDNEWRENFRMSRTSLVALSEELRPYIEGQKTNMRAPIETLKRVALTLYYLSNGGGLRKTANAFGVSRTSVSGIVRQTCKAIAIHLGEKYIKLPFTEPEAKDLVVGFHRAHGLPQCLGAVDGTHVEFKPSSSSISMDYVNSNGKPSLNVQAVCDYKYRFMDVVIKWPGSVNDARIFANSKLNFYLKTGKIPVLTKQIVDGEEAIPIFLLGDSAYPLLPYLMKGYSNGGSTPQEQYFGLCLCRAHMVIDFAFGRLKARFAALQRPMDINLNDLPHVIYACFVLHNFCEANKEPVDEQSVLGTIQGDNDLQPPSQCNHHLTDCDEGEGKRVRRVLTKYLDP</sequence>
<dbReference type="InterPro" id="IPR027806">
    <property type="entry name" value="HARBI1_dom"/>
</dbReference>
<evidence type="ECO:0000256" key="5">
    <source>
        <dbReference type="ARBA" id="ARBA00022723"/>
    </source>
</evidence>
<accession>A0A6P3VKG1</accession>
<dbReference type="KEGG" id="char:105892117"/>
<evidence type="ECO:0000256" key="7">
    <source>
        <dbReference type="ARBA" id="ARBA00023242"/>
    </source>
</evidence>
<evidence type="ECO:0000256" key="6">
    <source>
        <dbReference type="ARBA" id="ARBA00022801"/>
    </source>
</evidence>
<dbReference type="OrthoDB" id="2668416at2759"/>
<evidence type="ECO:0000313" key="11">
    <source>
        <dbReference type="RefSeq" id="XP_012673802.2"/>
    </source>
</evidence>
<dbReference type="GO" id="GO:0005634">
    <property type="term" value="C:nucleus"/>
    <property type="evidence" value="ECO:0007669"/>
    <property type="project" value="UniProtKB-SubCell"/>
</dbReference>
<name>A0A6P3VKG1_CLUHA</name>
<evidence type="ECO:0000313" key="10">
    <source>
        <dbReference type="Proteomes" id="UP000515152"/>
    </source>
</evidence>
<evidence type="ECO:0000256" key="1">
    <source>
        <dbReference type="ARBA" id="ARBA00001968"/>
    </source>
</evidence>
<dbReference type="GO" id="GO:0016787">
    <property type="term" value="F:hydrolase activity"/>
    <property type="evidence" value="ECO:0007669"/>
    <property type="project" value="UniProtKB-KW"/>
</dbReference>
<gene>
    <name evidence="11" type="primary">LOC105892117</name>
</gene>
<evidence type="ECO:0000256" key="4">
    <source>
        <dbReference type="ARBA" id="ARBA00022722"/>
    </source>
</evidence>
<dbReference type="PANTHER" id="PTHR22930">
    <property type="match status" value="1"/>
</dbReference>
<keyword evidence="8" id="KW-0732">Signal</keyword>
<dbReference type="Proteomes" id="UP000515152">
    <property type="component" value="Chromosome 3"/>
</dbReference>
<organism evidence="10 11">
    <name type="scientific">Clupea harengus</name>
    <name type="common">Atlantic herring</name>
    <dbReference type="NCBI Taxonomy" id="7950"/>
    <lineage>
        <taxon>Eukaryota</taxon>
        <taxon>Metazoa</taxon>
        <taxon>Chordata</taxon>
        <taxon>Craniata</taxon>
        <taxon>Vertebrata</taxon>
        <taxon>Euteleostomi</taxon>
        <taxon>Actinopterygii</taxon>
        <taxon>Neopterygii</taxon>
        <taxon>Teleostei</taxon>
        <taxon>Clupei</taxon>
        <taxon>Clupeiformes</taxon>
        <taxon>Clupeoidei</taxon>
        <taxon>Clupeidae</taxon>
        <taxon>Clupea</taxon>
    </lineage>
</organism>
<keyword evidence="10" id="KW-1185">Reference proteome</keyword>
<dbReference type="GO" id="GO:0004518">
    <property type="term" value="F:nuclease activity"/>
    <property type="evidence" value="ECO:0007669"/>
    <property type="project" value="UniProtKB-KW"/>
</dbReference>
<dbReference type="RefSeq" id="XP_012673802.2">
    <property type="nucleotide sequence ID" value="XM_012818348.2"/>
</dbReference>
<keyword evidence="4" id="KW-0540">Nuclease</keyword>
<proteinExistence type="inferred from homology"/>
<comment type="similarity">
    <text evidence="3">Belongs to the HARBI1 family.</text>
</comment>
<dbReference type="InterPro" id="IPR045249">
    <property type="entry name" value="HARBI1-like"/>
</dbReference>
<comment type="cofactor">
    <cofactor evidence="1">
        <name>a divalent metal cation</name>
        <dbReference type="ChEBI" id="CHEBI:60240"/>
    </cofactor>
</comment>
<dbReference type="GO" id="GO:0046872">
    <property type="term" value="F:metal ion binding"/>
    <property type="evidence" value="ECO:0007669"/>
    <property type="project" value="UniProtKB-KW"/>
</dbReference>